<protein>
    <submittedName>
        <fullName evidence="1">Uncharacterized protein</fullName>
    </submittedName>
</protein>
<organism evidence="1 2">
    <name type="scientific">Colletotrichum truncatum</name>
    <name type="common">Anthracnose fungus</name>
    <name type="synonym">Colletotrichum capsici</name>
    <dbReference type="NCBI Taxonomy" id="5467"/>
    <lineage>
        <taxon>Eukaryota</taxon>
        <taxon>Fungi</taxon>
        <taxon>Dikarya</taxon>
        <taxon>Ascomycota</taxon>
        <taxon>Pezizomycotina</taxon>
        <taxon>Sordariomycetes</taxon>
        <taxon>Hypocreomycetidae</taxon>
        <taxon>Glomerellales</taxon>
        <taxon>Glomerellaceae</taxon>
        <taxon>Colletotrichum</taxon>
        <taxon>Colletotrichum truncatum species complex</taxon>
    </lineage>
</organism>
<dbReference type="EMBL" id="VUJX02000012">
    <property type="protein sequence ID" value="KAL0930180.1"/>
    <property type="molecule type" value="Genomic_DNA"/>
</dbReference>
<sequence length="469" mass="51198">MSKLLRPTELLLLTCPSIGLQVCWFLLTSSGTVFLLSLGIPNFVISLVWVSGPLFGAFVQPIFGLLSDESQGRLGKRIPFIVGGATSATAFQLALAYARELTDWGVNVKLGDGNKGTDLWQTQVFAVICVLVITFALQAYAVGLRALIVDNCPPSQQVTAAAWAMRWNVLGNVILASFGFLDAQWSFFAGDATMRFKMLTIVAATCSSATVGLVCVFIPDSNAKIVRGCSSSFFQCCRDMFSLSLLTKQWAQLPRITRKVCMIQLFAWAGWFPILYYMSTTDSRVALLDNDGRTGQAIEKHDLALVENARKYSFFASFAFALGALFSSVLFGILERAIPTALKLPHVWLTSQCLLGLCMHLTFFSRSGTTAVIIVAMMGITAPVTMWIPFALISTEISEAFIGKPYEEVGRIMGLHNMAISLPQIGSTLVCAILLAVLKLLNVADSVAWVFRLASVAVFYSVYLIQKLC</sequence>
<keyword evidence="2" id="KW-1185">Reference proteome</keyword>
<dbReference type="Proteomes" id="UP000805649">
    <property type="component" value="Unassembled WGS sequence"/>
</dbReference>
<name>A0ACC3YE97_COLTU</name>
<accession>A0ACC3YE97</accession>
<gene>
    <name evidence="1" type="ORF">CTRU02_215000</name>
</gene>
<reference evidence="1 2" key="1">
    <citation type="journal article" date="2020" name="Phytopathology">
        <title>Genome Sequence Resources of Colletotrichum truncatum, C. plurivorum, C. musicola, and C. sojae: Four Species Pathogenic to Soybean (Glycine max).</title>
        <authorList>
            <person name="Rogerio F."/>
            <person name="Boufleur T.R."/>
            <person name="Ciampi-Guillardi M."/>
            <person name="Sukno S.A."/>
            <person name="Thon M.R."/>
            <person name="Massola Junior N.S."/>
            <person name="Baroncelli R."/>
        </authorList>
    </citation>
    <scope>NUCLEOTIDE SEQUENCE [LARGE SCALE GENOMIC DNA]</scope>
    <source>
        <strain evidence="1 2">CMES1059</strain>
    </source>
</reference>
<proteinExistence type="predicted"/>
<evidence type="ECO:0000313" key="2">
    <source>
        <dbReference type="Proteomes" id="UP000805649"/>
    </source>
</evidence>
<comment type="caution">
    <text evidence="1">The sequence shown here is derived from an EMBL/GenBank/DDBJ whole genome shotgun (WGS) entry which is preliminary data.</text>
</comment>
<evidence type="ECO:0000313" key="1">
    <source>
        <dbReference type="EMBL" id="KAL0930180.1"/>
    </source>
</evidence>